<protein>
    <recommendedName>
        <fullName evidence="1">Cupin type-2 domain-containing protein</fullName>
    </recommendedName>
</protein>
<dbReference type="InterPro" id="IPR013096">
    <property type="entry name" value="Cupin_2"/>
</dbReference>
<dbReference type="EMBL" id="MU032350">
    <property type="protein sequence ID" value="KAF3762630.1"/>
    <property type="molecule type" value="Genomic_DNA"/>
</dbReference>
<dbReference type="CDD" id="cd02231">
    <property type="entry name" value="cupin_BLL6423-like"/>
    <property type="match status" value="1"/>
</dbReference>
<keyword evidence="3" id="KW-1185">Reference proteome</keyword>
<dbReference type="Pfam" id="PF07883">
    <property type="entry name" value="Cupin_2"/>
    <property type="match status" value="1"/>
</dbReference>
<evidence type="ECO:0000259" key="1">
    <source>
        <dbReference type="Pfam" id="PF07883"/>
    </source>
</evidence>
<reference evidence="2" key="1">
    <citation type="journal article" date="2020" name="Phytopathology">
        <title>Genome sequence of the chestnut blight fungus Cryphonectria parasitica EP155: A fundamental resource for an archetypical invasive plant pathogen.</title>
        <authorList>
            <person name="Crouch J.A."/>
            <person name="Dawe A."/>
            <person name="Aerts A."/>
            <person name="Barry K."/>
            <person name="Churchill A.C.L."/>
            <person name="Grimwood J."/>
            <person name="Hillman B."/>
            <person name="Milgroom M.G."/>
            <person name="Pangilinan J."/>
            <person name="Smith M."/>
            <person name="Salamov A."/>
            <person name="Schmutz J."/>
            <person name="Yadav J."/>
            <person name="Grigoriev I.V."/>
            <person name="Nuss D."/>
        </authorList>
    </citation>
    <scope>NUCLEOTIDE SEQUENCE</scope>
    <source>
        <strain evidence="2">EP155</strain>
    </source>
</reference>
<dbReference type="GeneID" id="63836922"/>
<dbReference type="OrthoDB" id="5840532at2759"/>
<dbReference type="AlphaFoldDB" id="A0A9P4XY23"/>
<proteinExistence type="predicted"/>
<accession>A0A9P4XY23</accession>
<dbReference type="InterPro" id="IPR014710">
    <property type="entry name" value="RmlC-like_jellyroll"/>
</dbReference>
<dbReference type="RefSeq" id="XP_040773609.1">
    <property type="nucleotide sequence ID" value="XM_040919793.1"/>
</dbReference>
<dbReference type="PANTHER" id="PTHR36156">
    <property type="entry name" value="SLR2101 PROTEIN"/>
    <property type="match status" value="1"/>
</dbReference>
<dbReference type="PANTHER" id="PTHR36156:SF2">
    <property type="entry name" value="CUPIN TYPE-2 DOMAIN-CONTAINING PROTEIN"/>
    <property type="match status" value="1"/>
</dbReference>
<feature type="domain" description="Cupin type-2" evidence="1">
    <location>
        <begin position="92"/>
        <end position="159"/>
    </location>
</feature>
<dbReference type="SUPFAM" id="SSF51182">
    <property type="entry name" value="RmlC-like cupins"/>
    <property type="match status" value="1"/>
</dbReference>
<dbReference type="Proteomes" id="UP000803844">
    <property type="component" value="Unassembled WGS sequence"/>
</dbReference>
<dbReference type="InterPro" id="IPR011051">
    <property type="entry name" value="RmlC_Cupin_sf"/>
</dbReference>
<evidence type="ECO:0000313" key="2">
    <source>
        <dbReference type="EMBL" id="KAF3762630.1"/>
    </source>
</evidence>
<dbReference type="Gene3D" id="2.60.120.10">
    <property type="entry name" value="Jelly Rolls"/>
    <property type="match status" value="1"/>
</dbReference>
<dbReference type="InterPro" id="IPR047142">
    <property type="entry name" value="OryJ/VirC-like"/>
</dbReference>
<comment type="caution">
    <text evidence="2">The sequence shown here is derived from an EMBL/GenBank/DDBJ whole genome shotgun (WGS) entry which is preliminary data.</text>
</comment>
<organism evidence="2 3">
    <name type="scientific">Cryphonectria parasitica (strain ATCC 38755 / EP155)</name>
    <dbReference type="NCBI Taxonomy" id="660469"/>
    <lineage>
        <taxon>Eukaryota</taxon>
        <taxon>Fungi</taxon>
        <taxon>Dikarya</taxon>
        <taxon>Ascomycota</taxon>
        <taxon>Pezizomycotina</taxon>
        <taxon>Sordariomycetes</taxon>
        <taxon>Sordariomycetidae</taxon>
        <taxon>Diaporthales</taxon>
        <taxon>Cryphonectriaceae</taxon>
        <taxon>Cryphonectria-Endothia species complex</taxon>
        <taxon>Cryphonectria</taxon>
    </lineage>
</organism>
<evidence type="ECO:0000313" key="3">
    <source>
        <dbReference type="Proteomes" id="UP000803844"/>
    </source>
</evidence>
<gene>
    <name evidence="2" type="ORF">M406DRAFT_323637</name>
</gene>
<name>A0A9P4XY23_CRYP1</name>
<sequence length="189" mass="20532">MASSSSTGQLSPLSAQKRFITTHDSEAKAVVQSADAFQWQALDGDKMAFSVVYTTSQFPADLNNEADITAHNAVMKKGPGLVNPGGTVIRCVDFAPGYRCGMHRTQSLDYGIVLDGDIDMLLDSGEVHHMKAGDVAVQRATNHQWLNASDTKWARMMFVLQDCQALEVGGKTLSEDLGKDLNFLPPSRQ</sequence>